<reference evidence="2" key="1">
    <citation type="submission" date="2016-11" db="UniProtKB">
        <authorList>
            <consortium name="WormBaseParasite"/>
        </authorList>
    </citation>
    <scope>IDENTIFICATION</scope>
    <source>
        <strain evidence="2">pt0022</strain>
    </source>
</reference>
<keyword evidence="1" id="KW-1133">Transmembrane helix</keyword>
<evidence type="ECO:0000313" key="2">
    <source>
        <dbReference type="WBParaSite" id="maker-PairedContig_123-snap-gene-1.28-mRNA-1"/>
    </source>
</evidence>
<keyword evidence="1" id="KW-0472">Membrane</keyword>
<evidence type="ECO:0000256" key="1">
    <source>
        <dbReference type="SAM" id="Phobius"/>
    </source>
</evidence>
<dbReference type="AlphaFoldDB" id="A0A1I8EAZ6"/>
<name>A0A1I8EAZ6_WUCBA</name>
<keyword evidence="1" id="KW-0812">Transmembrane</keyword>
<proteinExistence type="predicted"/>
<feature type="transmembrane region" description="Helical" evidence="1">
    <location>
        <begin position="20"/>
        <end position="46"/>
    </location>
</feature>
<dbReference type="WBParaSite" id="maker-PairedContig_123-snap-gene-1.28-mRNA-1">
    <property type="protein sequence ID" value="maker-PairedContig_123-snap-gene-1.28-mRNA-1"/>
    <property type="gene ID" value="maker-PairedContig_123-snap-gene-1.28"/>
</dbReference>
<protein>
    <submittedName>
        <fullName evidence="2">Uncharacterized protein</fullName>
    </submittedName>
</protein>
<organism evidence="2">
    <name type="scientific">Wuchereria bancrofti</name>
    <dbReference type="NCBI Taxonomy" id="6293"/>
    <lineage>
        <taxon>Eukaryota</taxon>
        <taxon>Metazoa</taxon>
        <taxon>Ecdysozoa</taxon>
        <taxon>Nematoda</taxon>
        <taxon>Chromadorea</taxon>
        <taxon>Rhabditida</taxon>
        <taxon>Spirurina</taxon>
        <taxon>Spiruromorpha</taxon>
        <taxon>Filarioidea</taxon>
        <taxon>Onchocercidae</taxon>
        <taxon>Wuchereria</taxon>
    </lineage>
</organism>
<accession>A0A1I8EAZ6</accession>
<sequence length="114" mass="13111">MKKERKKAKWSNLMIFKIVIQIPLALILLEIIAICIVRCILAFLAITKYKRKRYYCHQAPILDSSYFADAPSYVEKNLEDPVGKGNTVRKAAISSLMPERLNEENRIAESVKNI</sequence>